<dbReference type="EMBL" id="CP058554">
    <property type="protein sequence ID" value="QMV73999.1"/>
    <property type="molecule type" value="Genomic_DNA"/>
</dbReference>
<reference evidence="6 7" key="1">
    <citation type="journal article" date="2020" name="G3 (Bethesda)">
        <title>CeMbio - The Caenorhabditis elegans Microbiome Resource.</title>
        <authorList>
            <person name="Dirksen P."/>
            <person name="Assie A."/>
            <person name="Zimmermann J."/>
            <person name="Zhang F."/>
            <person name="Tietje A.M."/>
            <person name="Marsh S.A."/>
            <person name="Felix M.A."/>
            <person name="Shapira M."/>
            <person name="Kaleta C."/>
            <person name="Schulenburg H."/>
            <person name="Samuel B."/>
        </authorList>
    </citation>
    <scope>NUCLEOTIDE SEQUENCE [LARGE SCALE GENOMIC DNA]</scope>
    <source>
        <strain evidence="6 7">BIGb0172</strain>
    </source>
</reference>
<dbReference type="SMART" id="SM00116">
    <property type="entry name" value="CBS"/>
    <property type="match status" value="2"/>
</dbReference>
<evidence type="ECO:0000256" key="3">
    <source>
        <dbReference type="SAM" id="MobiDB-lite"/>
    </source>
</evidence>
<accession>A0A7G5EJ24</accession>
<keyword evidence="4" id="KW-0812">Transmembrane</keyword>
<evidence type="ECO:0000259" key="5">
    <source>
        <dbReference type="PROSITE" id="PS51371"/>
    </source>
</evidence>
<feature type="domain" description="CBS" evidence="5">
    <location>
        <begin position="338"/>
        <end position="398"/>
    </location>
</feature>
<evidence type="ECO:0000313" key="7">
    <source>
        <dbReference type="Proteomes" id="UP000515240"/>
    </source>
</evidence>
<dbReference type="RefSeq" id="WP_182323223.1">
    <property type="nucleotide sequence ID" value="NZ_CP058554.1"/>
</dbReference>
<dbReference type="InterPro" id="IPR046342">
    <property type="entry name" value="CBS_dom_sf"/>
</dbReference>
<dbReference type="CDD" id="cd04600">
    <property type="entry name" value="CBS_pair_HPP_assoc"/>
    <property type="match status" value="1"/>
</dbReference>
<dbReference type="PROSITE" id="PS51371">
    <property type="entry name" value="CBS"/>
    <property type="match status" value="2"/>
</dbReference>
<name>A0A7G5EJ24_9BURK</name>
<dbReference type="Gene3D" id="3.10.580.10">
    <property type="entry name" value="CBS-domain"/>
    <property type="match status" value="1"/>
</dbReference>
<dbReference type="AlphaFoldDB" id="A0A7G5EJ24"/>
<keyword evidence="1 2" id="KW-0129">CBS domain</keyword>
<dbReference type="Pfam" id="PF04982">
    <property type="entry name" value="TM_HPP"/>
    <property type="match status" value="1"/>
</dbReference>
<dbReference type="KEGG" id="cpis:HS961_14760"/>
<keyword evidence="4" id="KW-0472">Membrane</keyword>
<keyword evidence="7" id="KW-1185">Reference proteome</keyword>
<evidence type="ECO:0000256" key="1">
    <source>
        <dbReference type="ARBA" id="ARBA00023122"/>
    </source>
</evidence>
<evidence type="ECO:0000256" key="2">
    <source>
        <dbReference type="PROSITE-ProRule" id="PRU00703"/>
    </source>
</evidence>
<feature type="transmembrane region" description="Helical" evidence="4">
    <location>
        <begin position="70"/>
        <end position="86"/>
    </location>
</feature>
<keyword evidence="4" id="KW-1133">Transmembrane helix</keyword>
<dbReference type="InterPro" id="IPR000644">
    <property type="entry name" value="CBS_dom"/>
</dbReference>
<feature type="transmembrane region" description="Helical" evidence="4">
    <location>
        <begin position="43"/>
        <end position="64"/>
    </location>
</feature>
<evidence type="ECO:0000313" key="6">
    <source>
        <dbReference type="EMBL" id="QMV73999.1"/>
    </source>
</evidence>
<protein>
    <submittedName>
        <fullName evidence="6">HPP family protein</fullName>
    </submittedName>
</protein>
<gene>
    <name evidence="6" type="ORF">HS961_14760</name>
</gene>
<dbReference type="Proteomes" id="UP000515240">
    <property type="component" value="Chromosome"/>
</dbReference>
<dbReference type="InterPro" id="IPR058581">
    <property type="entry name" value="TM_HPP"/>
</dbReference>
<feature type="transmembrane region" description="Helical" evidence="4">
    <location>
        <begin position="161"/>
        <end position="180"/>
    </location>
</feature>
<feature type="compositionally biased region" description="Polar residues" evidence="3">
    <location>
        <begin position="192"/>
        <end position="206"/>
    </location>
</feature>
<dbReference type="SUPFAM" id="SSF54631">
    <property type="entry name" value="CBS-domain pair"/>
    <property type="match status" value="1"/>
</dbReference>
<organism evidence="6 7">
    <name type="scientific">Comamonas piscis</name>
    <dbReference type="NCBI Taxonomy" id="1562974"/>
    <lineage>
        <taxon>Bacteria</taxon>
        <taxon>Pseudomonadati</taxon>
        <taxon>Pseudomonadota</taxon>
        <taxon>Betaproteobacteria</taxon>
        <taxon>Burkholderiales</taxon>
        <taxon>Comamonadaceae</taxon>
        <taxon>Comamonas</taxon>
    </lineage>
</organism>
<dbReference type="InterPro" id="IPR051257">
    <property type="entry name" value="Diverse_CBS-Domain"/>
</dbReference>
<feature type="region of interest" description="Disordered" evidence="3">
    <location>
        <begin position="187"/>
        <end position="210"/>
    </location>
</feature>
<dbReference type="PANTHER" id="PTHR43080">
    <property type="entry name" value="CBS DOMAIN-CONTAINING PROTEIN CBSX3, MITOCHONDRIAL"/>
    <property type="match status" value="1"/>
</dbReference>
<dbReference type="Pfam" id="PF00571">
    <property type="entry name" value="CBS"/>
    <property type="match status" value="2"/>
</dbReference>
<sequence>MSPAPPPSPPTPSPEKAVSGRARMRLWLRNFLPSAAHVNGLELARMVLGAIAILWLTGMASISWGNHNQTPWLFAAMGASALLLIGTPSSPMAQPWPVIGGSLLSALAGWVSVLVFADPLVAAAVAVGLAIMVMVVLRCLHPPGAALAMWMAIQGWHDVSVLLNPVALNLVILVLLATAYNRMTGKRYPAPQHSQKAQGPQTSRSGSARIDGGDIDEALARFNGVLDVSRADLEALLQGASQAAFKRTLGNMRCEDAMSHPVHATTANASVKDAWALMQQHGVKALPVVDAAQRVVGIITSTDLLNHALTATPTALSSKLKHWVLRKKDPVQLVGDLMTAEVSKVGSYDRMVDLIAIFSRAKLHHVPVVNRQGKLVGIISQTDLMREMAAALSLPRDEA</sequence>
<dbReference type="PANTHER" id="PTHR43080:SF29">
    <property type="entry name" value="OS02G0818000 PROTEIN"/>
    <property type="match status" value="1"/>
</dbReference>
<evidence type="ECO:0000256" key="4">
    <source>
        <dbReference type="SAM" id="Phobius"/>
    </source>
</evidence>
<feature type="domain" description="CBS" evidence="5">
    <location>
        <begin position="258"/>
        <end position="314"/>
    </location>
</feature>
<proteinExistence type="predicted"/>